<organism evidence="1 2">
    <name type="scientific">Calidifontibacter indicus</name>
    <dbReference type="NCBI Taxonomy" id="419650"/>
    <lineage>
        <taxon>Bacteria</taxon>
        <taxon>Bacillati</taxon>
        <taxon>Actinomycetota</taxon>
        <taxon>Actinomycetes</taxon>
        <taxon>Micrococcales</taxon>
        <taxon>Dermacoccaceae</taxon>
        <taxon>Calidifontibacter</taxon>
    </lineage>
</organism>
<name>A0A3D9UML9_9MICO</name>
<reference evidence="1 2" key="1">
    <citation type="submission" date="2018-08" db="EMBL/GenBank/DDBJ databases">
        <title>Sequencing the genomes of 1000 actinobacteria strains.</title>
        <authorList>
            <person name="Klenk H.-P."/>
        </authorList>
    </citation>
    <scope>NUCLEOTIDE SEQUENCE [LARGE SCALE GENOMIC DNA]</scope>
    <source>
        <strain evidence="1 2">DSM 22967</strain>
    </source>
</reference>
<comment type="caution">
    <text evidence="1">The sequence shown here is derived from an EMBL/GenBank/DDBJ whole genome shotgun (WGS) entry which is preliminary data.</text>
</comment>
<evidence type="ECO:0000313" key="2">
    <source>
        <dbReference type="Proteomes" id="UP000256253"/>
    </source>
</evidence>
<dbReference type="AlphaFoldDB" id="A0A3D9UML9"/>
<protein>
    <submittedName>
        <fullName evidence="1">Uncharacterized protein</fullName>
    </submittedName>
</protein>
<evidence type="ECO:0000313" key="1">
    <source>
        <dbReference type="EMBL" id="REF30569.1"/>
    </source>
</evidence>
<dbReference type="Proteomes" id="UP000256253">
    <property type="component" value="Unassembled WGS sequence"/>
</dbReference>
<proteinExistence type="predicted"/>
<sequence length="79" mass="8930">MRSRCKIISVTRERTVTWLFAEAICLACTRSYRTSMLPSGWQLRSGSRGFIEAAQWSTVLTLLRQHDEIELAAGRSTPA</sequence>
<gene>
    <name evidence="1" type="ORF">DFJ65_1581</name>
</gene>
<keyword evidence="2" id="KW-1185">Reference proteome</keyword>
<dbReference type="EMBL" id="QTUA01000001">
    <property type="protein sequence ID" value="REF30569.1"/>
    <property type="molecule type" value="Genomic_DNA"/>
</dbReference>
<accession>A0A3D9UML9</accession>